<sequence length="783" mass="90937">MKNLFLSLFLAFSLPLCLPAQERPEWKILCPRNAAKVYRHAADEFRDFYRAVTGRELEIVQEPAEGVPMVVIGSDCVNRFTRDAVERRLIAPLDLGAESDAYRIVSARDGERDLLFLAGGNGRATLYAVYDFFERQAGCRYFWDGDVIPARETIPMTGLDVRETPHFYYRGLRYFAHRSLGRFQAEHWGPREWEREIDWMLKKRLNLFMLRIGMDDVFQKAFPDVVPYPPADGPLPEAKPRSFYDRTTAWPLEYRGELRRHILRYAAERELIHPEDMGTMTHWYSCTPKAFLEAENPSFCPQSGGAYVGDPCNAVWDIRDDRNLDNYWKLTQTHIDAYGSPQMFHTIGIAEREVFEDRSDNLEMKLYAYRRILAKLREHYPTAPVLIASWDFYLPGWKGEEIGRLLSQLDPARTIILDYTSDLPSNQSNTDFTNWGVVGRFPYTFGIFHAYEWENDIRGYYDLIAERLPVAASDPMCKGFVFWPETSHSDPLVMEFFTRNAWSPDAMRPEELLPEFCRDRYGRHAAVMERAWRAALPLAELCEELPLRFRDIREIAQAKPDSAAVGTFARTLERIAPQLAGASDVLDALAAMPYGRGDAFVDRDAIDLARTVVSRLFTVRYYRYLIAQQAWERGDVTAAEVRRAGSEARMLLAALRDVLALHDDYSMLSSLRRIEEVRAPINPAFEQALKGNAENSYCRTYISELFDYYYLPEFDLYMKEIDRELKSRERVLTYDSVRMEMQPIVDAFYARPLGEMTPRNPRPRTEAEFRRQMETLAARLRRM</sequence>
<dbReference type="Gene3D" id="3.20.20.80">
    <property type="entry name" value="Glycosidases"/>
    <property type="match status" value="2"/>
</dbReference>
<dbReference type="GeneID" id="98672210"/>
<evidence type="ECO:0000313" key="4">
    <source>
        <dbReference type="Proteomes" id="UP000319374"/>
    </source>
</evidence>
<evidence type="ECO:0000313" key="3">
    <source>
        <dbReference type="EMBL" id="BBL05600.1"/>
    </source>
</evidence>
<dbReference type="Pfam" id="PF05089">
    <property type="entry name" value="NAGLU"/>
    <property type="match status" value="1"/>
</dbReference>
<dbReference type="InterPro" id="IPR029018">
    <property type="entry name" value="Hex-like_dom2"/>
</dbReference>
<dbReference type="Proteomes" id="UP000319374">
    <property type="component" value="Chromosome"/>
</dbReference>
<dbReference type="InterPro" id="IPR024733">
    <property type="entry name" value="NAGLU_tim-barrel"/>
</dbReference>
<gene>
    <name evidence="3" type="ORF">A5CPEGH6_02380</name>
</gene>
<evidence type="ECO:0000256" key="1">
    <source>
        <dbReference type="ARBA" id="ARBA00022801"/>
    </source>
</evidence>
<dbReference type="RefSeq" id="WP_141427485.1">
    <property type="nucleotide sequence ID" value="NZ_AP019736.1"/>
</dbReference>
<dbReference type="Gene3D" id="3.30.379.10">
    <property type="entry name" value="Chitobiase/beta-hexosaminidase domain 2-like"/>
    <property type="match status" value="1"/>
</dbReference>
<feature type="domain" description="Alpha-N-acetylglucosaminidase tim-barrel" evidence="2">
    <location>
        <begin position="332"/>
        <end position="503"/>
    </location>
</feature>
<dbReference type="EMBL" id="AP019736">
    <property type="protein sequence ID" value="BBL05600.1"/>
    <property type="molecule type" value="Genomic_DNA"/>
</dbReference>
<keyword evidence="1" id="KW-0378">Hydrolase</keyword>
<accession>A0A4Y1WX88</accession>
<organism evidence="3 4">
    <name type="scientific">Alistipes dispar</name>
    <dbReference type="NCBI Taxonomy" id="2585119"/>
    <lineage>
        <taxon>Bacteria</taxon>
        <taxon>Pseudomonadati</taxon>
        <taxon>Bacteroidota</taxon>
        <taxon>Bacteroidia</taxon>
        <taxon>Bacteroidales</taxon>
        <taxon>Rikenellaceae</taxon>
        <taxon>Alistipes</taxon>
    </lineage>
</organism>
<proteinExistence type="predicted"/>
<protein>
    <recommendedName>
        <fullName evidence="2">Alpha-N-acetylglucosaminidase tim-barrel domain-containing protein</fullName>
    </recommendedName>
</protein>
<dbReference type="AlphaFoldDB" id="A0A4Y1WX88"/>
<dbReference type="GO" id="GO:0016787">
    <property type="term" value="F:hydrolase activity"/>
    <property type="evidence" value="ECO:0007669"/>
    <property type="project" value="UniProtKB-KW"/>
</dbReference>
<keyword evidence="4" id="KW-1185">Reference proteome</keyword>
<name>A0A4Y1WX88_9BACT</name>
<dbReference type="InterPro" id="IPR007781">
    <property type="entry name" value="NAGLU"/>
</dbReference>
<dbReference type="KEGG" id="ada:A5CPEGH6_02380"/>
<dbReference type="PANTHER" id="PTHR12872:SF1">
    <property type="entry name" value="ALPHA-N-ACETYLGLUCOSAMINIDASE"/>
    <property type="match status" value="1"/>
</dbReference>
<dbReference type="PANTHER" id="PTHR12872">
    <property type="entry name" value="ALPHA-N-ACETYLGLUCOSAMINIDASE"/>
    <property type="match status" value="1"/>
</dbReference>
<dbReference type="SUPFAM" id="SSF55545">
    <property type="entry name" value="beta-N-acetylhexosaminidase-like domain"/>
    <property type="match status" value="1"/>
</dbReference>
<reference evidence="4" key="1">
    <citation type="submission" date="2019-06" db="EMBL/GenBank/DDBJ databases">
        <title>Alistipes onderdonkii subsp. vulgaris subsp. nov., Alistipes dispar sp. nov. and Alistipes communis sp. nov., isolated from human faeces, and creation of Alistipes onderdonkii subsp. onderdonkii subsp. nov.</title>
        <authorList>
            <person name="Sakamoto M."/>
            <person name="Ikeyama N."/>
            <person name="Ogata Y."/>
            <person name="Suda W."/>
            <person name="Iino T."/>
            <person name="Hattori M."/>
            <person name="Ohkuma M."/>
        </authorList>
    </citation>
    <scope>NUCLEOTIDE SEQUENCE [LARGE SCALE GENOMIC DNA]</scope>
    <source>
        <strain evidence="4">5CPEGH6</strain>
    </source>
</reference>
<evidence type="ECO:0000259" key="2">
    <source>
        <dbReference type="Pfam" id="PF05089"/>
    </source>
</evidence>
<dbReference type="OrthoDB" id="179563at2"/>
<dbReference type="GO" id="GO:0005975">
    <property type="term" value="P:carbohydrate metabolic process"/>
    <property type="evidence" value="ECO:0007669"/>
    <property type="project" value="UniProtKB-ARBA"/>
</dbReference>